<dbReference type="AlphaFoldDB" id="A0A8J2Z7B3"/>
<gene>
    <name evidence="3" type="ORF">GCM10010995_28390</name>
</gene>
<evidence type="ECO:0000259" key="1">
    <source>
        <dbReference type="Pfam" id="PF09524"/>
    </source>
</evidence>
<dbReference type="Pfam" id="PF09681">
    <property type="entry name" value="Phage_rep_org_N"/>
    <property type="match status" value="1"/>
</dbReference>
<dbReference type="Pfam" id="PF09524">
    <property type="entry name" value="Phg_2220_C"/>
    <property type="match status" value="1"/>
</dbReference>
<dbReference type="NCBIfam" id="TIGR01714">
    <property type="entry name" value="phage_rep_org_N"/>
    <property type="match status" value="1"/>
</dbReference>
<accession>A0A8J2Z7B3</accession>
<keyword evidence="4" id="KW-1185">Reference proteome</keyword>
<name>A0A8J2Z7B3_9GAMM</name>
<dbReference type="InterPro" id="IPR011741">
    <property type="entry name" value="Phg_2220_C"/>
</dbReference>
<evidence type="ECO:0000313" key="3">
    <source>
        <dbReference type="EMBL" id="GGG09117.1"/>
    </source>
</evidence>
<dbReference type="NCBIfam" id="TIGR02220">
    <property type="entry name" value="phg_TIGR02220"/>
    <property type="match status" value="1"/>
</dbReference>
<dbReference type="RefSeq" id="WP_117004145.1">
    <property type="nucleotide sequence ID" value="NZ_BMJS01000093.1"/>
</dbReference>
<feature type="domain" description="Phage replisome organiser N-terminal" evidence="2">
    <location>
        <begin position="8"/>
        <end position="124"/>
    </location>
</feature>
<dbReference type="EMBL" id="BMJS01000093">
    <property type="protein sequence ID" value="GGG09117.1"/>
    <property type="molecule type" value="Genomic_DNA"/>
</dbReference>
<comment type="caution">
    <text evidence="3">The sequence shown here is derived from an EMBL/GenBank/DDBJ whole genome shotgun (WGS) entry which is preliminary data.</text>
</comment>
<dbReference type="InterPro" id="IPR010056">
    <property type="entry name" value="Phage_rep_org__N"/>
</dbReference>
<evidence type="ECO:0000259" key="2">
    <source>
        <dbReference type="Pfam" id="PF09681"/>
    </source>
</evidence>
<organism evidence="3 4">
    <name type="scientific">Cysteiniphilum litorale</name>
    <dbReference type="NCBI Taxonomy" id="2056700"/>
    <lineage>
        <taxon>Bacteria</taxon>
        <taxon>Pseudomonadati</taxon>
        <taxon>Pseudomonadota</taxon>
        <taxon>Gammaproteobacteria</taxon>
        <taxon>Thiotrichales</taxon>
        <taxon>Fastidiosibacteraceae</taxon>
        <taxon>Cysteiniphilum</taxon>
    </lineage>
</organism>
<dbReference type="Proteomes" id="UP000636949">
    <property type="component" value="Unassembled WGS sequence"/>
</dbReference>
<feature type="domain" description="Phage conserved hypothetical protein C-terminal" evidence="1">
    <location>
        <begin position="187"/>
        <end position="259"/>
    </location>
</feature>
<reference evidence="3" key="2">
    <citation type="submission" date="2020-09" db="EMBL/GenBank/DDBJ databases">
        <authorList>
            <person name="Sun Q."/>
            <person name="Zhou Y."/>
        </authorList>
    </citation>
    <scope>NUCLEOTIDE SEQUENCE</scope>
    <source>
        <strain evidence="3">CGMCC 1.15758</strain>
    </source>
</reference>
<protein>
    <recommendedName>
        <fullName evidence="5">Phage replisome organiser N-terminal domain-containing protein</fullName>
    </recommendedName>
</protein>
<sequence length="293" mass="33549">MLNKRFYWLKLKEGFFSEPKIKKLRRIAGGDTYTVIFQKIMLLSIKNQGFIIFEGIEKTFANELALIMDEDEDNVEVTVEFMLRAGLLEEVEPSKFLVTSVLDLIGSESESAARVRKYRDHKKNEKNSKALQCNMEVTQQKRGSNKNVTTDIRDKKEDIDNIDTSNEVSLSGKPDDANQKSYPYAEIVNHLNQKTGSNYQSTCKKTRELIRARFADGHDVDAFKRAVDNQVALWWHDFKMRPYLRPETLFSPKMDGYANANVTPEQIAVAQGKVGEPIARGMEEGTFNIKAMF</sequence>
<reference evidence="3" key="1">
    <citation type="journal article" date="2014" name="Int. J. Syst. Evol. Microbiol.">
        <title>Complete genome sequence of Corynebacterium casei LMG S-19264T (=DSM 44701T), isolated from a smear-ripened cheese.</title>
        <authorList>
            <consortium name="US DOE Joint Genome Institute (JGI-PGF)"/>
            <person name="Walter F."/>
            <person name="Albersmeier A."/>
            <person name="Kalinowski J."/>
            <person name="Ruckert C."/>
        </authorList>
    </citation>
    <scope>NUCLEOTIDE SEQUENCE</scope>
    <source>
        <strain evidence="3">CGMCC 1.15758</strain>
    </source>
</reference>
<proteinExistence type="predicted"/>
<evidence type="ECO:0000313" key="4">
    <source>
        <dbReference type="Proteomes" id="UP000636949"/>
    </source>
</evidence>
<dbReference type="OrthoDB" id="5675294at2"/>
<evidence type="ECO:0008006" key="5">
    <source>
        <dbReference type="Google" id="ProtNLM"/>
    </source>
</evidence>